<dbReference type="PANTHER" id="PTHR37767:SF1">
    <property type="entry name" value="HYDROXYPROLINE-RICH GLYCOPROTEIN FAMILY PROTEIN"/>
    <property type="match status" value="1"/>
</dbReference>
<evidence type="ECO:0008006" key="4">
    <source>
        <dbReference type="Google" id="ProtNLM"/>
    </source>
</evidence>
<name>A0A7J6FJS4_CANSA</name>
<proteinExistence type="predicted"/>
<evidence type="ECO:0000256" key="1">
    <source>
        <dbReference type="SAM" id="MobiDB-lite"/>
    </source>
</evidence>
<feature type="region of interest" description="Disordered" evidence="1">
    <location>
        <begin position="92"/>
        <end position="118"/>
    </location>
</feature>
<protein>
    <recommendedName>
        <fullName evidence="4">Hydroxyproline-rich glycoprotein family protein</fullName>
    </recommendedName>
</protein>
<evidence type="ECO:0000313" key="3">
    <source>
        <dbReference type="Proteomes" id="UP000525078"/>
    </source>
</evidence>
<dbReference type="PANTHER" id="PTHR37767">
    <property type="entry name" value="HYDROXYPROLINE-RICH GLYCOPROTEIN FAMILY PROTEIN"/>
    <property type="match status" value="1"/>
</dbReference>
<feature type="region of interest" description="Disordered" evidence="1">
    <location>
        <begin position="158"/>
        <end position="188"/>
    </location>
</feature>
<dbReference type="Proteomes" id="UP000525078">
    <property type="component" value="Unassembled WGS sequence"/>
</dbReference>
<reference evidence="2 3" key="1">
    <citation type="journal article" date="2020" name="bioRxiv">
        <title>Sequence and annotation of 42 cannabis genomes reveals extensive copy number variation in cannabinoid synthesis and pathogen resistance genes.</title>
        <authorList>
            <person name="Mckernan K.J."/>
            <person name="Helbert Y."/>
            <person name="Kane L.T."/>
            <person name="Ebling H."/>
            <person name="Zhang L."/>
            <person name="Liu B."/>
            <person name="Eaton Z."/>
            <person name="Mclaughlin S."/>
            <person name="Kingan S."/>
            <person name="Baybayan P."/>
            <person name="Concepcion G."/>
            <person name="Jordan M."/>
            <person name="Riva A."/>
            <person name="Barbazuk W."/>
            <person name="Harkins T."/>
        </authorList>
    </citation>
    <scope>NUCLEOTIDE SEQUENCE [LARGE SCALE GENOMIC DNA]</scope>
    <source>
        <strain evidence="3">cv. Jamaican Lion 4</strain>
        <tissue evidence="2">Leaf</tissue>
    </source>
</reference>
<evidence type="ECO:0000313" key="2">
    <source>
        <dbReference type="EMBL" id="KAF4370963.1"/>
    </source>
</evidence>
<feature type="compositionally biased region" description="Polar residues" evidence="1">
    <location>
        <begin position="160"/>
        <end position="188"/>
    </location>
</feature>
<sequence length="314" mass="35147">MAEIEWGQTSGKKVWQPPSVPFLWEVRPGMPKKDWKPEVTSHTPLSTPPLKLIASVPFQWEEKPGTPLPSFSQPPKESLTALFPLPPTYGYFSKDDEIDDNDKDYSSSDNNDGEYDNRSLFKMDLETFGSETDESYHSPSVLANCLVSAATSAAGPARNTYLTEDNNSDMLDSPSSLASETDSSTGSYATGNSSLVGASFLECLFPLIPPNSGFLGKVGQPEESEAPQEVWYQKFDHQNNDSHMIRRPQTLGELIMMSRRRSYRRKAVQMRKQNLSMEFTKGGAFGCCIFGYGNKMIEEMGIKRKQLPRLKLAW</sequence>
<dbReference type="InterPro" id="IPR007789">
    <property type="entry name" value="DUF688"/>
</dbReference>
<dbReference type="Pfam" id="PF05097">
    <property type="entry name" value="DUF688"/>
    <property type="match status" value="1"/>
</dbReference>
<accession>A0A7J6FJS4</accession>
<gene>
    <name evidence="2" type="ORF">F8388_002856</name>
</gene>
<dbReference type="AlphaFoldDB" id="A0A7J6FJS4"/>
<organism evidence="2 3">
    <name type="scientific">Cannabis sativa</name>
    <name type="common">Hemp</name>
    <name type="synonym">Marijuana</name>
    <dbReference type="NCBI Taxonomy" id="3483"/>
    <lineage>
        <taxon>Eukaryota</taxon>
        <taxon>Viridiplantae</taxon>
        <taxon>Streptophyta</taxon>
        <taxon>Embryophyta</taxon>
        <taxon>Tracheophyta</taxon>
        <taxon>Spermatophyta</taxon>
        <taxon>Magnoliopsida</taxon>
        <taxon>eudicotyledons</taxon>
        <taxon>Gunneridae</taxon>
        <taxon>Pentapetalae</taxon>
        <taxon>rosids</taxon>
        <taxon>fabids</taxon>
        <taxon>Rosales</taxon>
        <taxon>Cannabaceae</taxon>
        <taxon>Cannabis</taxon>
    </lineage>
</organism>
<dbReference type="EMBL" id="JAATIP010000114">
    <property type="protein sequence ID" value="KAF4370963.1"/>
    <property type="molecule type" value="Genomic_DNA"/>
</dbReference>
<comment type="caution">
    <text evidence="2">The sequence shown here is derived from an EMBL/GenBank/DDBJ whole genome shotgun (WGS) entry which is preliminary data.</text>
</comment>